<dbReference type="Proteomes" id="UP000694255">
    <property type="component" value="Unassembled WGS sequence"/>
</dbReference>
<dbReference type="PANTHER" id="PTHR31283">
    <property type="entry name" value="EKC/KEOPS COMPLEX SUBUNIT PCC1 FAMILY MEMBER"/>
    <property type="match status" value="1"/>
</dbReference>
<dbReference type="GO" id="GO:0000408">
    <property type="term" value="C:EKC/KEOPS complex"/>
    <property type="evidence" value="ECO:0007669"/>
    <property type="project" value="TreeGrafter"/>
</dbReference>
<dbReference type="GO" id="GO:0070525">
    <property type="term" value="P:tRNA threonylcarbamoyladenosine metabolic process"/>
    <property type="evidence" value="ECO:0007669"/>
    <property type="project" value="TreeGrafter"/>
</dbReference>
<name>A0A8J5UVG7_9ASCO</name>
<dbReference type="RefSeq" id="XP_049261227.1">
    <property type="nucleotide sequence ID" value="XM_049409589.1"/>
</dbReference>
<reference evidence="2 3" key="1">
    <citation type="journal article" date="2021" name="DNA Res.">
        <title>Genome analysis of Candida subhashii reveals its hybrid nature and dual mitochondrial genome conformations.</title>
        <authorList>
            <person name="Mixao V."/>
            <person name="Hegedusova E."/>
            <person name="Saus E."/>
            <person name="Pryszcz L.P."/>
            <person name="Cillingova A."/>
            <person name="Nosek J."/>
            <person name="Gabaldon T."/>
        </authorList>
    </citation>
    <scope>NUCLEOTIDE SEQUENCE [LARGE SCALE GENOMIC DNA]</scope>
    <source>
        <strain evidence="2 3">CBS 10753</strain>
    </source>
</reference>
<dbReference type="Pfam" id="PF09341">
    <property type="entry name" value="Pcc1"/>
    <property type="match status" value="1"/>
</dbReference>
<dbReference type="OrthoDB" id="10025739at2759"/>
<comment type="caution">
    <text evidence="2">The sequence shown here is derived from an EMBL/GenBank/DDBJ whole genome shotgun (WGS) entry which is preliminary data.</text>
</comment>
<dbReference type="FunFam" id="3.30.310.50:FF:000014">
    <property type="entry name" value="EKC/KEOPS complex subunit PCC1"/>
    <property type="match status" value="1"/>
</dbReference>
<keyword evidence="3" id="KW-1185">Reference proteome</keyword>
<evidence type="ECO:0000256" key="1">
    <source>
        <dbReference type="ARBA" id="ARBA00007073"/>
    </source>
</evidence>
<organism evidence="2 3">
    <name type="scientific">[Candida] subhashii</name>
    <dbReference type="NCBI Taxonomy" id="561895"/>
    <lineage>
        <taxon>Eukaryota</taxon>
        <taxon>Fungi</taxon>
        <taxon>Dikarya</taxon>
        <taxon>Ascomycota</taxon>
        <taxon>Saccharomycotina</taxon>
        <taxon>Pichiomycetes</taxon>
        <taxon>Debaryomycetaceae</taxon>
        <taxon>Spathaspora</taxon>
    </lineage>
</organism>
<dbReference type="AlphaFoldDB" id="A0A8J5UVG7"/>
<sequence>MSESLPYTLLLKVPFETQAQAIIARNALSPDPILKEDELKVQYSNNDNILECKFSGISDRVIRVAISNVIDNIKTIIECMDEFDGKKDHVFEIEEESFNN</sequence>
<gene>
    <name evidence="2" type="ORF">J8A68_005514</name>
</gene>
<comment type="similarity">
    <text evidence="1">Belongs to the CTAG/PCC1 family.</text>
</comment>
<accession>A0A8J5UVG7</accession>
<evidence type="ECO:0000313" key="3">
    <source>
        <dbReference type="Proteomes" id="UP000694255"/>
    </source>
</evidence>
<dbReference type="PANTHER" id="PTHR31283:SF5">
    <property type="entry name" value="EKC_KEOPS COMPLEX SUBUNIT LAGE3"/>
    <property type="match status" value="1"/>
</dbReference>
<dbReference type="InterPro" id="IPR015419">
    <property type="entry name" value="CTAG/Pcc1"/>
</dbReference>
<dbReference type="EMBL" id="JAGSYN010000271">
    <property type="protein sequence ID" value="KAG7660994.1"/>
    <property type="molecule type" value="Genomic_DNA"/>
</dbReference>
<evidence type="ECO:0000313" key="2">
    <source>
        <dbReference type="EMBL" id="KAG7660994.1"/>
    </source>
</evidence>
<dbReference type="GeneID" id="73472314"/>
<protein>
    <submittedName>
        <fullName evidence="2">PCC1</fullName>
    </submittedName>
</protein>
<proteinExistence type="inferred from homology"/>